<feature type="active site" description="Schiff-base intermediate with substrate; via topaquinone" evidence="9">
    <location>
        <position position="406"/>
    </location>
</feature>
<evidence type="ECO:0000256" key="4">
    <source>
        <dbReference type="ARBA" id="ARBA00022723"/>
    </source>
</evidence>
<comment type="cofactor">
    <cofactor evidence="11">
        <name>Cu cation</name>
        <dbReference type="ChEBI" id="CHEBI:23378"/>
    </cofactor>
    <text evidence="11">Contains 1 topaquinone per subunit.</text>
</comment>
<evidence type="ECO:0000256" key="7">
    <source>
        <dbReference type="ARBA" id="ARBA00023008"/>
    </source>
</evidence>
<comment type="cofactor">
    <cofactor evidence="1">
        <name>Cu cation</name>
        <dbReference type="ChEBI" id="CHEBI:23378"/>
    </cofactor>
</comment>
<dbReference type="Gene3D" id="2.70.98.20">
    <property type="entry name" value="Copper amine oxidase, catalytic domain"/>
    <property type="match status" value="1"/>
</dbReference>
<evidence type="ECO:0000256" key="6">
    <source>
        <dbReference type="ARBA" id="ARBA00023002"/>
    </source>
</evidence>
<dbReference type="PANTHER" id="PTHR10638:SF33">
    <property type="entry name" value="AMINE OXIDASE"/>
    <property type="match status" value="1"/>
</dbReference>
<dbReference type="InterPro" id="IPR049948">
    <property type="entry name" value="Cu_Am_ox_TPQ-bd"/>
</dbReference>
<dbReference type="Gene3D" id="3.10.450.40">
    <property type="match status" value="2"/>
</dbReference>
<keyword evidence="5 9" id="KW-0801">TPQ</keyword>
<dbReference type="EMBL" id="MU001679">
    <property type="protein sequence ID" value="KAF2457990.1"/>
    <property type="molecule type" value="Genomic_DNA"/>
</dbReference>
<dbReference type="PROSITE" id="PS01164">
    <property type="entry name" value="COPPER_AMINE_OXID_1"/>
    <property type="match status" value="1"/>
</dbReference>
<dbReference type="Proteomes" id="UP000799766">
    <property type="component" value="Unassembled WGS sequence"/>
</dbReference>
<dbReference type="SUPFAM" id="SSF49998">
    <property type="entry name" value="Amine oxidase catalytic domain"/>
    <property type="match status" value="1"/>
</dbReference>
<name>A0A6A6P1V1_9PEZI</name>
<accession>A0A6A6P1V1</accession>
<dbReference type="InterPro" id="IPR016182">
    <property type="entry name" value="Cu_amine_oxidase_N-reg"/>
</dbReference>
<feature type="modified residue" description="2',4',5'-topaquinone" evidence="10">
    <location>
        <position position="406"/>
    </location>
</feature>
<organism evidence="13 14">
    <name type="scientific">Lineolata rhizophorae</name>
    <dbReference type="NCBI Taxonomy" id="578093"/>
    <lineage>
        <taxon>Eukaryota</taxon>
        <taxon>Fungi</taxon>
        <taxon>Dikarya</taxon>
        <taxon>Ascomycota</taxon>
        <taxon>Pezizomycotina</taxon>
        <taxon>Dothideomycetes</taxon>
        <taxon>Dothideomycetes incertae sedis</taxon>
        <taxon>Lineolatales</taxon>
        <taxon>Lineolataceae</taxon>
        <taxon>Lineolata</taxon>
    </lineage>
</organism>
<evidence type="ECO:0000256" key="11">
    <source>
        <dbReference type="RuleBase" id="RU000672"/>
    </source>
</evidence>
<feature type="active site" description="Proton acceptor" evidence="9">
    <location>
        <position position="322"/>
    </location>
</feature>
<comment type="subunit">
    <text evidence="3">Homodimer.</text>
</comment>
<comment type="PTM">
    <text evidence="10 11">Topaquinone (TPQ) is generated by copper-dependent autoxidation of a specific tyrosyl residue.</text>
</comment>
<gene>
    <name evidence="13" type="ORF">BDY21DRAFT_343315</name>
</gene>
<evidence type="ECO:0000259" key="12">
    <source>
        <dbReference type="Pfam" id="PF01179"/>
    </source>
</evidence>
<evidence type="ECO:0000256" key="3">
    <source>
        <dbReference type="ARBA" id="ARBA00011738"/>
    </source>
</evidence>
<dbReference type="GO" id="GO:0008131">
    <property type="term" value="F:primary methylamine oxidase activity"/>
    <property type="evidence" value="ECO:0007669"/>
    <property type="project" value="InterPro"/>
</dbReference>
<evidence type="ECO:0000256" key="1">
    <source>
        <dbReference type="ARBA" id="ARBA00001935"/>
    </source>
</evidence>
<dbReference type="FunFam" id="2.70.98.20:FF:000001">
    <property type="entry name" value="Amine oxidase"/>
    <property type="match status" value="1"/>
</dbReference>
<dbReference type="InterPro" id="IPR000269">
    <property type="entry name" value="Cu_amine_oxidase"/>
</dbReference>
<dbReference type="InterPro" id="IPR036460">
    <property type="entry name" value="Cu_amine_oxidase_C_sf"/>
</dbReference>
<evidence type="ECO:0000256" key="9">
    <source>
        <dbReference type="PIRSR" id="PIRSR600269-50"/>
    </source>
</evidence>
<keyword evidence="14" id="KW-1185">Reference proteome</keyword>
<protein>
    <recommendedName>
        <fullName evidence="11">Amine oxidase</fullName>
        <ecNumber evidence="11">1.4.3.-</ecNumber>
    </recommendedName>
</protein>
<keyword evidence="7 11" id="KW-0186">Copper</keyword>
<keyword evidence="6 11" id="KW-0560">Oxidoreductase</keyword>
<reference evidence="13" key="1">
    <citation type="journal article" date="2020" name="Stud. Mycol.">
        <title>101 Dothideomycetes genomes: a test case for predicting lifestyles and emergence of pathogens.</title>
        <authorList>
            <person name="Haridas S."/>
            <person name="Albert R."/>
            <person name="Binder M."/>
            <person name="Bloem J."/>
            <person name="Labutti K."/>
            <person name="Salamov A."/>
            <person name="Andreopoulos B."/>
            <person name="Baker S."/>
            <person name="Barry K."/>
            <person name="Bills G."/>
            <person name="Bluhm B."/>
            <person name="Cannon C."/>
            <person name="Castanera R."/>
            <person name="Culley D."/>
            <person name="Daum C."/>
            <person name="Ezra D."/>
            <person name="Gonzalez J."/>
            <person name="Henrissat B."/>
            <person name="Kuo A."/>
            <person name="Liang C."/>
            <person name="Lipzen A."/>
            <person name="Lutzoni F."/>
            <person name="Magnuson J."/>
            <person name="Mondo S."/>
            <person name="Nolan M."/>
            <person name="Ohm R."/>
            <person name="Pangilinan J."/>
            <person name="Park H.-J."/>
            <person name="Ramirez L."/>
            <person name="Alfaro M."/>
            <person name="Sun H."/>
            <person name="Tritt A."/>
            <person name="Yoshinaga Y."/>
            <person name="Zwiers L.-H."/>
            <person name="Turgeon B."/>
            <person name="Goodwin S."/>
            <person name="Spatafora J."/>
            <person name="Crous P."/>
            <person name="Grigoriev I."/>
        </authorList>
    </citation>
    <scope>NUCLEOTIDE SEQUENCE</scope>
    <source>
        <strain evidence="13">ATCC 16933</strain>
    </source>
</reference>
<dbReference type="Pfam" id="PF01179">
    <property type="entry name" value="Cu_amine_oxid"/>
    <property type="match status" value="1"/>
</dbReference>
<dbReference type="OrthoDB" id="5379943at2759"/>
<dbReference type="AlphaFoldDB" id="A0A6A6P1V1"/>
<evidence type="ECO:0000313" key="13">
    <source>
        <dbReference type="EMBL" id="KAF2457990.1"/>
    </source>
</evidence>
<dbReference type="PANTHER" id="PTHR10638">
    <property type="entry name" value="COPPER AMINE OXIDASE"/>
    <property type="match status" value="1"/>
</dbReference>
<evidence type="ECO:0000256" key="10">
    <source>
        <dbReference type="PIRSR" id="PIRSR600269-51"/>
    </source>
</evidence>
<keyword evidence="4 11" id="KW-0479">Metal-binding</keyword>
<evidence type="ECO:0000256" key="8">
    <source>
        <dbReference type="ARBA" id="ARBA00023157"/>
    </source>
</evidence>
<keyword evidence="8" id="KW-1015">Disulfide bond</keyword>
<dbReference type="EC" id="1.4.3.-" evidence="11"/>
<dbReference type="GO" id="GO:0005507">
    <property type="term" value="F:copper ion binding"/>
    <property type="evidence" value="ECO:0007669"/>
    <property type="project" value="InterPro"/>
</dbReference>
<sequence length="682" mass="76560">MVAAAARLSNPHPLDDLSPSEISQAAEYIREAYPNAHINFRVITLSEPPKAVLEPYLRTERSGFKSSAPAKPARMAYVQYYVNTPQDFREVHVDLDKRELLNKNVLKGVHSFSVSSDMEKIEKACIESPEVKEVIDELLLPEGSTVVAETWTYATDGENDMKNKIVMCYMYMRPGSHLDTNYYAYPLDFCVEMSGDGKVLNIIALPLGIDGKMKPAKGNLKPFDRKKIHTGSEYHPDIQTEKRTTVTPYNVVQPQGPSFRTQGQLLTWEKWRLRVGFNYREGMVLHDVSYDGRQLFYRLSLAEMFVPYGDSRSPYPRKAAFDLGNDGAGVNANNLKLGCDCLGHIKYFDGYHHTTSGDPIKLPNVICCHEQDDGILWKHMNTRTKNPVTTRSRVLVLQSIITVTNYEYIFAFYLNQAAEISYEVRATGILSTVPTGPSNAAQPYGTVVAPGVLAPYHQHLFCLRIDTALDGPRNSFATEETYPLPLGCPSGRNAKGVGYTTRQQFVEHEAALDVDIGAGRVFKVINEGVTNPVNGGPVGFKIVPHYSQMLLAHPTSHHAVRSEFAAHPFWVTRYADGERHPAGQHTMQSERGSGIATWLRNRPKKLGVRNEDIVVWHTFGATHNPRIEEWPVMPVEKMMVTLKPVNFFSRNPAVDVPISNQEQNQSVLVEDSRDGRCYKSKL</sequence>
<dbReference type="SUPFAM" id="SSF54416">
    <property type="entry name" value="Amine oxidase N-terminal region"/>
    <property type="match status" value="2"/>
</dbReference>
<dbReference type="GO" id="GO:0048038">
    <property type="term" value="F:quinone binding"/>
    <property type="evidence" value="ECO:0007669"/>
    <property type="project" value="InterPro"/>
</dbReference>
<feature type="domain" description="Copper amine oxidase catalytic" evidence="12">
    <location>
        <begin position="250"/>
        <end position="653"/>
    </location>
</feature>
<dbReference type="InterPro" id="IPR015798">
    <property type="entry name" value="Cu_amine_oxidase_C"/>
</dbReference>
<comment type="similarity">
    <text evidence="2 11">Belongs to the copper/topaquinone oxidase family.</text>
</comment>
<evidence type="ECO:0000313" key="14">
    <source>
        <dbReference type="Proteomes" id="UP000799766"/>
    </source>
</evidence>
<proteinExistence type="inferred from homology"/>
<evidence type="ECO:0000256" key="2">
    <source>
        <dbReference type="ARBA" id="ARBA00007983"/>
    </source>
</evidence>
<dbReference type="GO" id="GO:0009308">
    <property type="term" value="P:amine metabolic process"/>
    <property type="evidence" value="ECO:0007669"/>
    <property type="project" value="UniProtKB-UniRule"/>
</dbReference>
<evidence type="ECO:0000256" key="5">
    <source>
        <dbReference type="ARBA" id="ARBA00022772"/>
    </source>
</evidence>